<dbReference type="PANTHER" id="PTHR12532">
    <property type="entry name" value="TRANSLATIONAL ACTIVATOR OF CYTOCHROME C OXIDASE 1"/>
    <property type="match status" value="1"/>
</dbReference>
<dbReference type="GO" id="GO:0005829">
    <property type="term" value="C:cytosol"/>
    <property type="evidence" value="ECO:0007669"/>
    <property type="project" value="TreeGrafter"/>
</dbReference>
<dbReference type="InterPro" id="IPR048300">
    <property type="entry name" value="TACO1_YebC-like_2nd/3rd_dom"/>
</dbReference>
<evidence type="ECO:0000313" key="4">
    <source>
        <dbReference type="Proteomes" id="UP000309673"/>
    </source>
</evidence>
<dbReference type="PANTHER" id="PTHR12532:SF6">
    <property type="entry name" value="TRANSCRIPTIONAL REGULATORY PROTEIN YEBC-RELATED"/>
    <property type="match status" value="1"/>
</dbReference>
<dbReference type="GO" id="GO:0003677">
    <property type="term" value="F:DNA binding"/>
    <property type="evidence" value="ECO:0007669"/>
    <property type="project" value="UniProtKB-KW"/>
</dbReference>
<comment type="caution">
    <text evidence="3">The sequence shown here is derived from an EMBL/GenBank/DDBJ whole genome shotgun (WGS) entry which is preliminary data.</text>
</comment>
<keyword evidence="4" id="KW-1185">Reference proteome</keyword>
<dbReference type="OrthoDB" id="9781053at2"/>
<dbReference type="Pfam" id="PF01709">
    <property type="entry name" value="Transcrip_reg"/>
    <property type="match status" value="1"/>
</dbReference>
<reference evidence="3 4" key="1">
    <citation type="submission" date="2019-04" db="EMBL/GenBank/DDBJ databases">
        <title>Cohnella sp. nov., isolated from soil.</title>
        <authorList>
            <person name="Kim W."/>
        </authorList>
    </citation>
    <scope>NUCLEOTIDE SEQUENCE [LARGE SCALE GENOMIC DNA]</scope>
    <source>
        <strain evidence="3 4">CAU 1483</strain>
    </source>
</reference>
<protein>
    <recommendedName>
        <fullName evidence="2">TACO1/YebC-like second and third domain-containing protein</fullName>
    </recommendedName>
</protein>
<gene>
    <name evidence="3" type="ORF">E5161_06500</name>
</gene>
<evidence type="ECO:0000313" key="3">
    <source>
        <dbReference type="EMBL" id="TJY43522.1"/>
    </source>
</evidence>
<sequence length="205" mass="22753">MLRTPLWTGCLSAWKNGYSYRNLSRFRRCSVMPNVEYEEILYEGFGPGGVAVMVKCLTDNRDSTTANIHAIFNKYGGTLGESGSAGPLFVQKGLLVIAREHRQPGEDAVVMHALDAGAEDVVVNDGSFQVLTAPSTCETVKAELEELNYSFERAEVRWLPQNTVVVEGQYADKLLKMLDALDNDDLVQAVYHNFHIHDEVVARLG</sequence>
<dbReference type="AlphaFoldDB" id="A0A4U0FJ80"/>
<evidence type="ECO:0000259" key="2">
    <source>
        <dbReference type="Pfam" id="PF01709"/>
    </source>
</evidence>
<dbReference type="EMBL" id="SUPK01000002">
    <property type="protein sequence ID" value="TJY43522.1"/>
    <property type="molecule type" value="Genomic_DNA"/>
</dbReference>
<evidence type="ECO:0000256" key="1">
    <source>
        <dbReference type="ARBA" id="ARBA00023125"/>
    </source>
</evidence>
<dbReference type="Gene3D" id="3.30.70.980">
    <property type="match status" value="2"/>
</dbReference>
<dbReference type="Proteomes" id="UP000309673">
    <property type="component" value="Unassembled WGS sequence"/>
</dbReference>
<dbReference type="InterPro" id="IPR026564">
    <property type="entry name" value="Transcrip_reg_TACO1-like_dom3"/>
</dbReference>
<feature type="domain" description="TACO1/YebC-like second and third" evidence="2">
    <location>
        <begin position="37"/>
        <end position="194"/>
    </location>
</feature>
<dbReference type="InterPro" id="IPR029072">
    <property type="entry name" value="YebC-like"/>
</dbReference>
<organism evidence="3 4">
    <name type="scientific">Cohnella pontilimi</name>
    <dbReference type="NCBI Taxonomy" id="2564100"/>
    <lineage>
        <taxon>Bacteria</taxon>
        <taxon>Bacillati</taxon>
        <taxon>Bacillota</taxon>
        <taxon>Bacilli</taxon>
        <taxon>Bacillales</taxon>
        <taxon>Paenibacillaceae</taxon>
        <taxon>Cohnella</taxon>
    </lineage>
</organism>
<dbReference type="SUPFAM" id="SSF75625">
    <property type="entry name" value="YebC-like"/>
    <property type="match status" value="1"/>
</dbReference>
<dbReference type="InterPro" id="IPR002876">
    <property type="entry name" value="Transcrip_reg_TACO1-like"/>
</dbReference>
<keyword evidence="1" id="KW-0238">DNA-binding</keyword>
<accession>A0A4U0FJ80</accession>
<proteinExistence type="predicted"/>
<name>A0A4U0FJ80_9BACL</name>